<dbReference type="EMBL" id="CP080764">
    <property type="protein sequence ID" value="QYY43515.1"/>
    <property type="molecule type" value="Genomic_DNA"/>
</dbReference>
<dbReference type="PANTHER" id="PTHR23131:SF4">
    <property type="entry name" value="METALLO-BETA-LACTAMASE SUPERFAMILY POTEIN"/>
    <property type="match status" value="1"/>
</dbReference>
<comment type="catalytic activity">
    <reaction evidence="1">
        <text>3',5'-cyclic CMP + H2O = CMP + H(+)</text>
        <dbReference type="Rhea" id="RHEA:72675"/>
        <dbReference type="ChEBI" id="CHEBI:15377"/>
        <dbReference type="ChEBI" id="CHEBI:15378"/>
        <dbReference type="ChEBI" id="CHEBI:58003"/>
        <dbReference type="ChEBI" id="CHEBI:60377"/>
    </reaction>
    <physiologicalReaction direction="left-to-right" evidence="1">
        <dbReference type="Rhea" id="RHEA:72676"/>
    </physiologicalReaction>
</comment>
<dbReference type="Pfam" id="PF00753">
    <property type="entry name" value="Lactamase_B"/>
    <property type="match status" value="1"/>
</dbReference>
<dbReference type="Proteomes" id="UP000198956">
    <property type="component" value="Unassembled WGS sequence"/>
</dbReference>
<dbReference type="SUPFAM" id="SSF56281">
    <property type="entry name" value="Metallo-hydrolase/oxidoreductase"/>
    <property type="match status" value="1"/>
</dbReference>
<evidence type="ECO:0000313" key="5">
    <source>
        <dbReference type="EMBL" id="QYY43515.1"/>
    </source>
</evidence>
<comment type="function">
    <text evidence="2">Counteracts the endogenous Pycsar antiviral defense system. Phosphodiesterase that enables metal-dependent hydrolysis of host cyclic nucleotide Pycsar defense signals such as cCMP and cUMP.</text>
</comment>
<dbReference type="InterPro" id="IPR050662">
    <property type="entry name" value="Sec-metab_biosynth-thioest"/>
</dbReference>
<protein>
    <submittedName>
        <fullName evidence="6">Glyoxylase, beta-lactamase superfamily II</fullName>
    </submittedName>
    <submittedName>
        <fullName evidence="5">MBL fold metallo-hydrolase</fullName>
    </submittedName>
</protein>
<dbReference type="AlphaFoldDB" id="A0A1G7WX44"/>
<dbReference type="SMART" id="SM00849">
    <property type="entry name" value="Lactamase_B"/>
    <property type="match status" value="1"/>
</dbReference>
<reference evidence="6 7" key="1">
    <citation type="submission" date="2016-10" db="EMBL/GenBank/DDBJ databases">
        <authorList>
            <person name="de Groot N.N."/>
        </authorList>
    </citation>
    <scope>NUCLEOTIDE SEQUENCE [LARGE SCALE GENOMIC DNA]</scope>
    <source>
        <strain evidence="6 7">L 420-91</strain>
    </source>
</reference>
<reference evidence="5 8" key="2">
    <citation type="submission" date="2021-08" db="EMBL/GenBank/DDBJ databases">
        <title>Complete genome sequence of the strain Aneurinibacillus thermoaerophilus CCM 8960.</title>
        <authorList>
            <person name="Musilova J."/>
            <person name="Kourilova X."/>
            <person name="Pernicova I."/>
            <person name="Bezdicek M."/>
            <person name="Lengerova M."/>
            <person name="Obruca S."/>
            <person name="Sedlar K."/>
        </authorList>
    </citation>
    <scope>NUCLEOTIDE SEQUENCE [LARGE SCALE GENOMIC DNA]</scope>
    <source>
        <strain evidence="5 8">CCM 8960</strain>
    </source>
</reference>
<keyword evidence="8" id="KW-1185">Reference proteome</keyword>
<evidence type="ECO:0000256" key="1">
    <source>
        <dbReference type="ARBA" id="ARBA00034221"/>
    </source>
</evidence>
<dbReference type="OrthoDB" id="9761531at2"/>
<evidence type="ECO:0000313" key="7">
    <source>
        <dbReference type="Proteomes" id="UP000198956"/>
    </source>
</evidence>
<organism evidence="6 7">
    <name type="scientific">Aneurinibacillus thermoaerophilus</name>
    <dbReference type="NCBI Taxonomy" id="143495"/>
    <lineage>
        <taxon>Bacteria</taxon>
        <taxon>Bacillati</taxon>
        <taxon>Bacillota</taxon>
        <taxon>Bacilli</taxon>
        <taxon>Bacillales</taxon>
        <taxon>Paenibacillaceae</taxon>
        <taxon>Aneurinibacillus group</taxon>
        <taxon>Aneurinibacillus</taxon>
    </lineage>
</organism>
<dbReference type="Pfam" id="PF21221">
    <property type="entry name" value="B_lactamase-like_C"/>
    <property type="match status" value="1"/>
</dbReference>
<proteinExistence type="predicted"/>
<evidence type="ECO:0000313" key="8">
    <source>
        <dbReference type="Proteomes" id="UP000826616"/>
    </source>
</evidence>
<gene>
    <name evidence="5" type="ORF">K3F53_04535</name>
    <name evidence="6" type="ORF">SAMN04489735_1002193</name>
</gene>
<name>A0A1G7WX44_ANETH</name>
<sequence length="320" mass="37259">MEQLKQYGIHQVTVPLPFRLNHVHCYLARVENKWTVIDTGLNREETKRTWQAAFREYGIAPEDVGRIILTHYHPDHFGYAGGLQKWTGADVYISETAQDRGLYVWTEENFERNEQFYLAAGMPEELVRKLRENDDAFYGLVRPFPEQTQIIHEGDTYRIGELTYEAIHTPGHAEGHMCFYNKEEKVLLAGDHLLKKITPNISYHGYGDPNPLRTYLASLEKIKTLEISLVVPGHGPVFTDAQERIEELLRHHEERLAFVLEQVRGEMTAYQVSQQLFSRVLTVHEQRFAIGETIAHLSYLEEKGELELCRDTTPYVYKRR</sequence>
<dbReference type="EMBL" id="FNDE01000002">
    <property type="protein sequence ID" value="SDG76513.1"/>
    <property type="molecule type" value="Genomic_DNA"/>
</dbReference>
<accession>A0A1G7WX44</accession>
<dbReference type="InterPro" id="IPR036388">
    <property type="entry name" value="WH-like_DNA-bd_sf"/>
</dbReference>
<dbReference type="CDD" id="cd07725">
    <property type="entry name" value="TTHA1429-like_MBL-fold"/>
    <property type="match status" value="1"/>
</dbReference>
<dbReference type="Gene3D" id="3.60.15.10">
    <property type="entry name" value="Ribonuclease Z/Hydroxyacylglutathione hydrolase-like"/>
    <property type="match status" value="1"/>
</dbReference>
<evidence type="ECO:0000256" key="3">
    <source>
        <dbReference type="ARBA" id="ARBA00048505"/>
    </source>
</evidence>
<dbReference type="InterPro" id="IPR001279">
    <property type="entry name" value="Metallo-B-lactamas"/>
</dbReference>
<feature type="domain" description="Metallo-beta-lactamase" evidence="4">
    <location>
        <begin position="22"/>
        <end position="234"/>
    </location>
</feature>
<dbReference type="InterPro" id="IPR048933">
    <property type="entry name" value="B_lactamase-like_C"/>
</dbReference>
<dbReference type="Proteomes" id="UP000826616">
    <property type="component" value="Chromosome"/>
</dbReference>
<evidence type="ECO:0000259" key="4">
    <source>
        <dbReference type="SMART" id="SM00849"/>
    </source>
</evidence>
<dbReference type="GeneID" id="97140626"/>
<dbReference type="Gene3D" id="1.10.10.10">
    <property type="entry name" value="Winged helix-like DNA-binding domain superfamily/Winged helix DNA-binding domain"/>
    <property type="match status" value="1"/>
</dbReference>
<evidence type="ECO:0000256" key="2">
    <source>
        <dbReference type="ARBA" id="ARBA00034301"/>
    </source>
</evidence>
<dbReference type="RefSeq" id="WP_057899635.1">
    <property type="nucleotide sequence ID" value="NZ_CP080764.1"/>
</dbReference>
<evidence type="ECO:0000313" key="6">
    <source>
        <dbReference type="EMBL" id="SDG76513.1"/>
    </source>
</evidence>
<dbReference type="InterPro" id="IPR036866">
    <property type="entry name" value="RibonucZ/Hydroxyglut_hydro"/>
</dbReference>
<dbReference type="PANTHER" id="PTHR23131">
    <property type="entry name" value="ENDORIBONUCLEASE LACTB2"/>
    <property type="match status" value="1"/>
</dbReference>
<comment type="catalytic activity">
    <reaction evidence="3">
        <text>3',5'-cyclic UMP + H2O = UMP + H(+)</text>
        <dbReference type="Rhea" id="RHEA:70575"/>
        <dbReference type="ChEBI" id="CHEBI:15377"/>
        <dbReference type="ChEBI" id="CHEBI:15378"/>
        <dbReference type="ChEBI" id="CHEBI:57865"/>
        <dbReference type="ChEBI" id="CHEBI:184387"/>
    </reaction>
    <physiologicalReaction direction="left-to-right" evidence="3">
        <dbReference type="Rhea" id="RHEA:70576"/>
    </physiologicalReaction>
</comment>